<dbReference type="AlphaFoldDB" id="A0A537KRV4"/>
<dbReference type="InterPro" id="IPR011032">
    <property type="entry name" value="GroES-like_sf"/>
</dbReference>
<dbReference type="Proteomes" id="UP000319353">
    <property type="component" value="Unassembled WGS sequence"/>
</dbReference>
<gene>
    <name evidence="1" type="primary">tdh</name>
    <name evidence="1" type="ORF">E6H01_12290</name>
</gene>
<evidence type="ECO:0000313" key="1">
    <source>
        <dbReference type="EMBL" id="TMI98493.1"/>
    </source>
</evidence>
<feature type="non-terminal residue" evidence="1">
    <location>
        <position position="46"/>
    </location>
</feature>
<sequence length="46" mass="4742">MKALIKPDAGPGLELTEVPVPRPGPGEILVKVFGGGICGTDLHIFT</sequence>
<dbReference type="GO" id="GO:0008743">
    <property type="term" value="F:L-threonine 3-dehydrogenase activity"/>
    <property type="evidence" value="ECO:0007669"/>
    <property type="project" value="UniProtKB-EC"/>
</dbReference>
<dbReference type="EMBL" id="VBAL01000164">
    <property type="protein sequence ID" value="TMI98493.1"/>
    <property type="molecule type" value="Genomic_DNA"/>
</dbReference>
<dbReference type="SUPFAM" id="SSF50129">
    <property type="entry name" value="GroES-like"/>
    <property type="match status" value="1"/>
</dbReference>
<organism evidence="1 2">
    <name type="scientific">Candidatus Segetimicrobium genomatis</name>
    <dbReference type="NCBI Taxonomy" id="2569760"/>
    <lineage>
        <taxon>Bacteria</taxon>
        <taxon>Bacillati</taxon>
        <taxon>Candidatus Sysuimicrobiota</taxon>
        <taxon>Candidatus Sysuimicrobiia</taxon>
        <taxon>Candidatus Sysuimicrobiales</taxon>
        <taxon>Candidatus Segetimicrobiaceae</taxon>
        <taxon>Candidatus Segetimicrobium</taxon>
    </lineage>
</organism>
<dbReference type="Gene3D" id="3.90.180.10">
    <property type="entry name" value="Medium-chain alcohol dehydrogenases, catalytic domain"/>
    <property type="match status" value="1"/>
</dbReference>
<keyword evidence="1" id="KW-0560">Oxidoreductase</keyword>
<reference evidence="1 2" key="1">
    <citation type="journal article" date="2019" name="Nat. Microbiol.">
        <title>Mediterranean grassland soil C-N compound turnover is dependent on rainfall and depth, and is mediated by genomically divergent microorganisms.</title>
        <authorList>
            <person name="Diamond S."/>
            <person name="Andeer P.F."/>
            <person name="Li Z."/>
            <person name="Crits-Christoph A."/>
            <person name="Burstein D."/>
            <person name="Anantharaman K."/>
            <person name="Lane K.R."/>
            <person name="Thomas B.C."/>
            <person name="Pan C."/>
            <person name="Northen T.R."/>
            <person name="Banfield J.F."/>
        </authorList>
    </citation>
    <scope>NUCLEOTIDE SEQUENCE [LARGE SCALE GENOMIC DNA]</scope>
    <source>
        <strain evidence="1">NP_4</strain>
    </source>
</reference>
<name>A0A537KRV4_9BACT</name>
<dbReference type="EC" id="1.1.1.103" evidence="1"/>
<proteinExistence type="predicted"/>
<protein>
    <submittedName>
        <fullName evidence="1">L-threonine 3-dehydrogenase</fullName>
        <ecNumber evidence="1">1.1.1.103</ecNumber>
    </submittedName>
</protein>
<comment type="caution">
    <text evidence="1">The sequence shown here is derived from an EMBL/GenBank/DDBJ whole genome shotgun (WGS) entry which is preliminary data.</text>
</comment>
<evidence type="ECO:0000313" key="2">
    <source>
        <dbReference type="Proteomes" id="UP000319353"/>
    </source>
</evidence>
<accession>A0A537KRV4</accession>